<evidence type="ECO:0000313" key="2">
    <source>
        <dbReference type="Proteomes" id="UP001314170"/>
    </source>
</evidence>
<name>A0AAV1SFX3_9ROSI</name>
<comment type="caution">
    <text evidence="1">The sequence shown here is derived from an EMBL/GenBank/DDBJ whole genome shotgun (WGS) entry which is preliminary data.</text>
</comment>
<dbReference type="EMBL" id="CAWUPB010001173">
    <property type="protein sequence ID" value="CAK7349276.1"/>
    <property type="molecule type" value="Genomic_DNA"/>
</dbReference>
<reference evidence="1 2" key="1">
    <citation type="submission" date="2024-01" db="EMBL/GenBank/DDBJ databases">
        <authorList>
            <person name="Waweru B."/>
        </authorList>
    </citation>
    <scope>NUCLEOTIDE SEQUENCE [LARGE SCALE GENOMIC DNA]</scope>
</reference>
<gene>
    <name evidence="1" type="ORF">DCAF_LOCUS21989</name>
</gene>
<proteinExistence type="predicted"/>
<sequence length="50" mass="6079">MILKEWLESLEMIFDHMAMKDIDKGIDFILSGQVYRSNVWRVVYLRLLFD</sequence>
<keyword evidence="2" id="KW-1185">Reference proteome</keyword>
<accession>A0AAV1SFX3</accession>
<evidence type="ECO:0000313" key="1">
    <source>
        <dbReference type="EMBL" id="CAK7349276.1"/>
    </source>
</evidence>
<organism evidence="1 2">
    <name type="scientific">Dovyalis caffra</name>
    <dbReference type="NCBI Taxonomy" id="77055"/>
    <lineage>
        <taxon>Eukaryota</taxon>
        <taxon>Viridiplantae</taxon>
        <taxon>Streptophyta</taxon>
        <taxon>Embryophyta</taxon>
        <taxon>Tracheophyta</taxon>
        <taxon>Spermatophyta</taxon>
        <taxon>Magnoliopsida</taxon>
        <taxon>eudicotyledons</taxon>
        <taxon>Gunneridae</taxon>
        <taxon>Pentapetalae</taxon>
        <taxon>rosids</taxon>
        <taxon>fabids</taxon>
        <taxon>Malpighiales</taxon>
        <taxon>Salicaceae</taxon>
        <taxon>Flacourtieae</taxon>
        <taxon>Dovyalis</taxon>
    </lineage>
</organism>
<dbReference type="Proteomes" id="UP001314170">
    <property type="component" value="Unassembled WGS sequence"/>
</dbReference>
<dbReference type="AlphaFoldDB" id="A0AAV1SFX3"/>
<protein>
    <submittedName>
        <fullName evidence="1">Uncharacterized protein</fullName>
    </submittedName>
</protein>